<evidence type="ECO:0000256" key="6">
    <source>
        <dbReference type="SAM" id="SignalP"/>
    </source>
</evidence>
<dbReference type="GO" id="GO:0004040">
    <property type="term" value="F:amidase activity"/>
    <property type="evidence" value="ECO:0007669"/>
    <property type="project" value="InterPro"/>
</dbReference>
<evidence type="ECO:0000256" key="2">
    <source>
        <dbReference type="ARBA" id="ARBA00022638"/>
    </source>
</evidence>
<dbReference type="EMBL" id="BSOH01000021">
    <property type="protein sequence ID" value="GLR18637.1"/>
    <property type="molecule type" value="Genomic_DNA"/>
</dbReference>
<dbReference type="SUPFAM" id="SSF54106">
    <property type="entry name" value="LysM domain"/>
    <property type="match status" value="1"/>
</dbReference>
<dbReference type="InterPro" id="IPR018392">
    <property type="entry name" value="LysM"/>
</dbReference>
<keyword evidence="1" id="KW-0929">Antimicrobial</keyword>
<feature type="domain" description="LysM" evidence="7">
    <location>
        <begin position="304"/>
        <end position="348"/>
    </location>
</feature>
<dbReference type="PROSITE" id="PS51782">
    <property type="entry name" value="LYSM"/>
    <property type="match status" value="1"/>
</dbReference>
<accession>A0AA37SRL3</accession>
<organism evidence="8 9">
    <name type="scientific">Portibacter lacus</name>
    <dbReference type="NCBI Taxonomy" id="1099794"/>
    <lineage>
        <taxon>Bacteria</taxon>
        <taxon>Pseudomonadati</taxon>
        <taxon>Bacteroidota</taxon>
        <taxon>Saprospiria</taxon>
        <taxon>Saprospirales</taxon>
        <taxon>Haliscomenobacteraceae</taxon>
        <taxon>Portibacter</taxon>
    </lineage>
</organism>
<dbReference type="Gene3D" id="1.10.530.10">
    <property type="match status" value="1"/>
</dbReference>
<evidence type="ECO:0000256" key="1">
    <source>
        <dbReference type="ARBA" id="ARBA00022529"/>
    </source>
</evidence>
<gene>
    <name evidence="8" type="ORF">GCM10007940_32530</name>
</gene>
<dbReference type="GO" id="GO:0031640">
    <property type="term" value="P:killing of cells of another organism"/>
    <property type="evidence" value="ECO:0007669"/>
    <property type="project" value="UniProtKB-KW"/>
</dbReference>
<name>A0AA37SRL3_9BACT</name>
<dbReference type="PANTHER" id="PTHR33308:SF9">
    <property type="entry name" value="PEPTIDOGLYCAN HYDROLASE FLGJ"/>
    <property type="match status" value="1"/>
</dbReference>
<feature type="chain" id="PRO_5041393435" description="Peptidoglycan hydrolase" evidence="6">
    <location>
        <begin position="28"/>
        <end position="389"/>
    </location>
</feature>
<dbReference type="InterPro" id="IPR036779">
    <property type="entry name" value="LysM_dom_sf"/>
</dbReference>
<comment type="caution">
    <text evidence="8">The sequence shown here is derived from an EMBL/GenBank/DDBJ whole genome shotgun (WGS) entry which is preliminary data.</text>
</comment>
<feature type="signal peptide" evidence="6">
    <location>
        <begin position="1"/>
        <end position="27"/>
    </location>
</feature>
<dbReference type="GO" id="GO:0042742">
    <property type="term" value="P:defense response to bacterium"/>
    <property type="evidence" value="ECO:0007669"/>
    <property type="project" value="UniProtKB-KW"/>
</dbReference>
<sequence length="389" mass="44103">MIIIKQVFMSRIILALFALTISFSVFANNDKKNGTTAYVDAYVEIAISEMKRTGIPASIKLAQAILESNAGRSEMAMMANNHFGIKCGNDWRGTSYYKIDDDKDHRGKLIESCFRVYKDATESFIAHSNFLQNNGRTSRYDFLFDYKTTDYKKWAKGLRKAGYATDPNYPQKLINLIEKYELYRYDSMGSPDFNHNFAESTNQEKPTDKPTTDKPRVSREDRTKDVIASSSSNFKMPRSKFINEAKTISAKGGETLNDISNASGIPLASLVAFNDNQIEPYEVIPAKSTIYLEKKRLSLKGKKKFHQVRDGETMGEIAQKYGIELEALYIRNRIPFGSEVKTGEKVMLKGLLRTGKKPELSKKSKSGVVEKSRFVEETVEYIFSKKNGN</sequence>
<evidence type="ECO:0000313" key="8">
    <source>
        <dbReference type="EMBL" id="GLR18637.1"/>
    </source>
</evidence>
<dbReference type="PANTHER" id="PTHR33308">
    <property type="entry name" value="PEPTIDOGLYCAN HYDROLASE FLGJ"/>
    <property type="match status" value="1"/>
</dbReference>
<dbReference type="Gene3D" id="3.10.350.10">
    <property type="entry name" value="LysM domain"/>
    <property type="match status" value="1"/>
</dbReference>
<dbReference type="CDD" id="cd00118">
    <property type="entry name" value="LysM"/>
    <property type="match status" value="1"/>
</dbReference>
<dbReference type="Pfam" id="PF01832">
    <property type="entry name" value="Glucosaminidase"/>
    <property type="match status" value="1"/>
</dbReference>
<dbReference type="InterPro" id="IPR051056">
    <property type="entry name" value="Glycosyl_Hydrolase_73"/>
</dbReference>
<dbReference type="Proteomes" id="UP001156666">
    <property type="component" value="Unassembled WGS sequence"/>
</dbReference>
<proteinExistence type="predicted"/>
<keyword evidence="2" id="KW-0081">Bacteriolytic enzyme</keyword>
<dbReference type="InterPro" id="IPR002901">
    <property type="entry name" value="MGlyc_endo_b_GlcNAc-like_dom"/>
</dbReference>
<protein>
    <recommendedName>
        <fullName evidence="4">Peptidoglycan hydrolase</fullName>
    </recommendedName>
</protein>
<evidence type="ECO:0000259" key="7">
    <source>
        <dbReference type="PROSITE" id="PS51782"/>
    </source>
</evidence>
<dbReference type="Pfam" id="PF01476">
    <property type="entry name" value="LysM"/>
    <property type="match status" value="1"/>
</dbReference>
<evidence type="ECO:0000256" key="4">
    <source>
        <dbReference type="ARBA" id="ARBA00032108"/>
    </source>
</evidence>
<reference evidence="8" key="2">
    <citation type="submission" date="2023-01" db="EMBL/GenBank/DDBJ databases">
        <title>Draft genome sequence of Portibacter lacus strain NBRC 108769.</title>
        <authorList>
            <person name="Sun Q."/>
            <person name="Mori K."/>
        </authorList>
    </citation>
    <scope>NUCLEOTIDE SEQUENCE</scope>
    <source>
        <strain evidence="8">NBRC 108769</strain>
    </source>
</reference>
<evidence type="ECO:0000313" key="9">
    <source>
        <dbReference type="Proteomes" id="UP001156666"/>
    </source>
</evidence>
<feature type="region of interest" description="Disordered" evidence="5">
    <location>
        <begin position="194"/>
        <end position="229"/>
    </location>
</feature>
<reference evidence="8" key="1">
    <citation type="journal article" date="2014" name="Int. J. Syst. Evol. Microbiol.">
        <title>Complete genome sequence of Corynebacterium casei LMG S-19264T (=DSM 44701T), isolated from a smear-ripened cheese.</title>
        <authorList>
            <consortium name="US DOE Joint Genome Institute (JGI-PGF)"/>
            <person name="Walter F."/>
            <person name="Albersmeier A."/>
            <person name="Kalinowski J."/>
            <person name="Ruckert C."/>
        </authorList>
    </citation>
    <scope>NUCLEOTIDE SEQUENCE</scope>
    <source>
        <strain evidence="8">NBRC 108769</strain>
    </source>
</reference>
<dbReference type="AlphaFoldDB" id="A0AA37SRL3"/>
<keyword evidence="6" id="KW-0732">Signal</keyword>
<evidence type="ECO:0000256" key="5">
    <source>
        <dbReference type="SAM" id="MobiDB-lite"/>
    </source>
</evidence>
<feature type="compositionally biased region" description="Basic and acidic residues" evidence="5">
    <location>
        <begin position="205"/>
        <end position="225"/>
    </location>
</feature>
<dbReference type="SMART" id="SM00047">
    <property type="entry name" value="LYZ2"/>
    <property type="match status" value="1"/>
</dbReference>
<keyword evidence="9" id="KW-1185">Reference proteome</keyword>
<keyword evidence="3" id="KW-0378">Hydrolase</keyword>
<evidence type="ECO:0000256" key="3">
    <source>
        <dbReference type="ARBA" id="ARBA00022801"/>
    </source>
</evidence>